<dbReference type="OrthoDB" id="4978993at2"/>
<dbReference type="eggNOG" id="ENOG5033UMM">
    <property type="taxonomic scope" value="Bacteria"/>
</dbReference>
<dbReference type="STRING" id="1907.SGLAU_26670"/>
<dbReference type="HOGENOM" id="CLU_100599_0_0_11"/>
<sequence length="231" mass="24588">MPESVSVRCPVCRRTHQYAAPVHPCSCGAPVAPPLDPHAPATPVTHRSWDDEWVTVRCSACDRPAPWPHPEVGCSCGTMLRVPVAEADGTRDAPPAPARPPVRPAVVRTARDTVLAAARHLRRLGHRDVRRADIRPPSGILLSAPALLAWVEPSARPVDACDVEYLWLTALAQSCACVHFTLAGYTDAARTRAGALGVPLFVLDPAGTPRPVNEHADALGGQGPSFGSDRL</sequence>
<reference evidence="3" key="1">
    <citation type="journal article" date="2015" name="J. Biotechnol.">
        <title>Complete genome sequence of the actinobacterium Streptomyces glaucescens GLA.O (DSM 40922) consisting of a linear chromosome and one linear plasmid.</title>
        <authorList>
            <person name="Ortseifen V."/>
            <person name="Winkler A."/>
            <person name="Albersmeier A."/>
            <person name="Wendler S."/>
            <person name="Puhler A."/>
            <person name="Kalinowski J."/>
            <person name="Ruckert C."/>
        </authorList>
    </citation>
    <scope>NUCLEOTIDE SEQUENCE [LARGE SCALE GENOMIC DNA]</scope>
    <source>
        <strain evidence="3">DSM 40922 / GLA O</strain>
    </source>
</reference>
<dbReference type="Proteomes" id="UP000029482">
    <property type="component" value="Chromosome"/>
</dbReference>
<proteinExistence type="predicted"/>
<feature type="region of interest" description="Disordered" evidence="1">
    <location>
        <begin position="212"/>
        <end position="231"/>
    </location>
</feature>
<dbReference type="RefSeq" id="WP_043504971.1">
    <property type="nucleotide sequence ID" value="NZ_CP009438.1"/>
</dbReference>
<protein>
    <submittedName>
        <fullName evidence="2">Uncharacterized protein</fullName>
    </submittedName>
</protein>
<organism evidence="2 3">
    <name type="scientific">Streptomyces glaucescens</name>
    <dbReference type="NCBI Taxonomy" id="1907"/>
    <lineage>
        <taxon>Bacteria</taxon>
        <taxon>Bacillati</taxon>
        <taxon>Actinomycetota</taxon>
        <taxon>Actinomycetes</taxon>
        <taxon>Kitasatosporales</taxon>
        <taxon>Streptomycetaceae</taxon>
        <taxon>Streptomyces</taxon>
    </lineage>
</organism>
<keyword evidence="3" id="KW-1185">Reference proteome</keyword>
<evidence type="ECO:0000313" key="2">
    <source>
        <dbReference type="EMBL" id="AIS01272.1"/>
    </source>
</evidence>
<gene>
    <name evidence="2" type="ORF">SGLAU_26670</name>
</gene>
<dbReference type="AlphaFoldDB" id="A0A089XH70"/>
<name>A0A089XH70_STRGA</name>
<evidence type="ECO:0000313" key="3">
    <source>
        <dbReference type="Proteomes" id="UP000029482"/>
    </source>
</evidence>
<dbReference type="KEGG" id="sgu:SGLAU_26670"/>
<evidence type="ECO:0000256" key="1">
    <source>
        <dbReference type="SAM" id="MobiDB-lite"/>
    </source>
</evidence>
<dbReference type="EMBL" id="CP009438">
    <property type="protein sequence ID" value="AIS01272.1"/>
    <property type="molecule type" value="Genomic_DNA"/>
</dbReference>
<accession>A0A089XH70</accession>